<accession>A0A7V8SV80</accession>
<dbReference type="PRINTS" id="PR00081">
    <property type="entry name" value="GDHRDH"/>
</dbReference>
<dbReference type="Gene3D" id="3.40.50.720">
    <property type="entry name" value="NAD(P)-binding Rossmann-like Domain"/>
    <property type="match status" value="1"/>
</dbReference>
<comment type="caution">
    <text evidence="2">The sequence shown here is derived from an EMBL/GenBank/DDBJ whole genome shotgun (WGS) entry which is preliminary data.</text>
</comment>
<protein>
    <submittedName>
        <fullName evidence="2">SDR family oxidoreductase</fullName>
    </submittedName>
</protein>
<dbReference type="PRINTS" id="PR00080">
    <property type="entry name" value="SDRFAMILY"/>
</dbReference>
<dbReference type="Pfam" id="PF13561">
    <property type="entry name" value="adh_short_C2"/>
    <property type="match status" value="1"/>
</dbReference>
<evidence type="ECO:0000313" key="3">
    <source>
        <dbReference type="Proteomes" id="UP000567293"/>
    </source>
</evidence>
<organism evidence="2 3">
    <name type="scientific">Candidatus Acidiferrum panamense</name>
    <dbReference type="NCBI Taxonomy" id="2741543"/>
    <lineage>
        <taxon>Bacteria</taxon>
        <taxon>Pseudomonadati</taxon>
        <taxon>Acidobacteriota</taxon>
        <taxon>Terriglobia</taxon>
        <taxon>Candidatus Acidiferrales</taxon>
        <taxon>Candidatus Acidiferrum</taxon>
    </lineage>
</organism>
<dbReference type="Proteomes" id="UP000567293">
    <property type="component" value="Unassembled WGS sequence"/>
</dbReference>
<evidence type="ECO:0000313" key="2">
    <source>
        <dbReference type="EMBL" id="MBA0083638.1"/>
    </source>
</evidence>
<reference evidence="2" key="1">
    <citation type="submission" date="2020-06" db="EMBL/GenBank/DDBJ databases">
        <title>Legume-microbial interactions unlock mineral nutrients during tropical forest succession.</title>
        <authorList>
            <person name="Epihov D.Z."/>
        </authorList>
    </citation>
    <scope>NUCLEOTIDE SEQUENCE [LARGE SCALE GENOMIC DNA]</scope>
    <source>
        <strain evidence="2">Pan2503</strain>
    </source>
</reference>
<feature type="non-terminal residue" evidence="2">
    <location>
        <position position="1"/>
    </location>
</feature>
<sequence length="129" mass="13860">LYMSRAALPHMRKARWGRIINMGAVGAERAFGQAKISAYAAAKAAVVALSRSLALEEAKNGITVNVVNPSSIDENELTLEEARRIRDARFPIGRPPTVEDVAAAVAFFASEEAEYVTGQVVNVSGGWML</sequence>
<keyword evidence="3" id="KW-1185">Reference proteome</keyword>
<gene>
    <name evidence="2" type="ORF">HRJ53_01445</name>
</gene>
<dbReference type="PANTHER" id="PTHR42760">
    <property type="entry name" value="SHORT-CHAIN DEHYDROGENASES/REDUCTASES FAMILY MEMBER"/>
    <property type="match status" value="1"/>
</dbReference>
<dbReference type="CDD" id="cd05233">
    <property type="entry name" value="SDR_c"/>
    <property type="match status" value="1"/>
</dbReference>
<dbReference type="GO" id="GO:0030497">
    <property type="term" value="P:fatty acid elongation"/>
    <property type="evidence" value="ECO:0007669"/>
    <property type="project" value="TreeGrafter"/>
</dbReference>
<dbReference type="InterPro" id="IPR036291">
    <property type="entry name" value="NAD(P)-bd_dom_sf"/>
</dbReference>
<dbReference type="EMBL" id="JACDQQ010000147">
    <property type="protein sequence ID" value="MBA0083638.1"/>
    <property type="molecule type" value="Genomic_DNA"/>
</dbReference>
<dbReference type="InterPro" id="IPR002347">
    <property type="entry name" value="SDR_fam"/>
</dbReference>
<name>A0A7V8SV80_9BACT</name>
<comment type="similarity">
    <text evidence="1">Belongs to the short-chain dehydrogenases/reductases (SDR) family.</text>
</comment>
<dbReference type="SUPFAM" id="SSF51735">
    <property type="entry name" value="NAD(P)-binding Rossmann-fold domains"/>
    <property type="match status" value="1"/>
</dbReference>
<proteinExistence type="inferred from homology"/>
<dbReference type="GO" id="GO:0016616">
    <property type="term" value="F:oxidoreductase activity, acting on the CH-OH group of donors, NAD or NADP as acceptor"/>
    <property type="evidence" value="ECO:0007669"/>
    <property type="project" value="TreeGrafter"/>
</dbReference>
<dbReference type="PANTHER" id="PTHR42760:SF129">
    <property type="entry name" value="OXIDOREDUCTASE"/>
    <property type="match status" value="1"/>
</dbReference>
<dbReference type="AlphaFoldDB" id="A0A7V8SV80"/>
<evidence type="ECO:0000256" key="1">
    <source>
        <dbReference type="ARBA" id="ARBA00006484"/>
    </source>
</evidence>